<organism evidence="2 3">
    <name type="scientific">Halalkalibacter akibai (strain ATCC 43226 / DSM 21942 / CIP 109018 / JCM 9157 / 1139)</name>
    <name type="common">Bacillus akibai</name>
    <dbReference type="NCBI Taxonomy" id="1236973"/>
    <lineage>
        <taxon>Bacteria</taxon>
        <taxon>Bacillati</taxon>
        <taxon>Bacillota</taxon>
        <taxon>Bacilli</taxon>
        <taxon>Bacillales</taxon>
        <taxon>Bacillaceae</taxon>
        <taxon>Halalkalibacter</taxon>
    </lineage>
</organism>
<proteinExistence type="predicted"/>
<dbReference type="EMBL" id="BAUV01000011">
    <property type="protein sequence ID" value="GAE34818.1"/>
    <property type="molecule type" value="Genomic_DNA"/>
</dbReference>
<evidence type="ECO:0000256" key="1">
    <source>
        <dbReference type="SAM" id="MobiDB-lite"/>
    </source>
</evidence>
<dbReference type="Proteomes" id="UP000018896">
    <property type="component" value="Unassembled WGS sequence"/>
</dbReference>
<evidence type="ECO:0000313" key="3">
    <source>
        <dbReference type="Proteomes" id="UP000018896"/>
    </source>
</evidence>
<reference evidence="2 3" key="1">
    <citation type="journal article" date="2014" name="Genome Announc.">
        <title>Draft Genome Sequences of Three Alkaliphilic Bacillus Strains, Bacillus wakoensis JCM 9140T, Bacillus akibai JCM 9157T, and Bacillus hemicellulosilyticus JCM 9152T.</title>
        <authorList>
            <person name="Yuki M."/>
            <person name="Oshima K."/>
            <person name="Suda W."/>
            <person name="Oshida Y."/>
            <person name="Kitamura K."/>
            <person name="Iida T."/>
            <person name="Hattori M."/>
            <person name="Ohkuma M."/>
        </authorList>
    </citation>
    <scope>NUCLEOTIDE SEQUENCE [LARGE SCALE GENOMIC DNA]</scope>
    <source>
        <strain evidence="2 3">JCM 9157</strain>
    </source>
</reference>
<evidence type="ECO:0000313" key="2">
    <source>
        <dbReference type="EMBL" id="GAE34818.1"/>
    </source>
</evidence>
<feature type="region of interest" description="Disordered" evidence="1">
    <location>
        <begin position="63"/>
        <end position="101"/>
    </location>
</feature>
<dbReference type="AlphaFoldDB" id="W4QT56"/>
<protein>
    <submittedName>
        <fullName evidence="2">Uncharacterized protein</fullName>
    </submittedName>
</protein>
<feature type="compositionally biased region" description="Basic and acidic residues" evidence="1">
    <location>
        <begin position="71"/>
        <end position="86"/>
    </location>
</feature>
<sequence length="215" mass="25072">MTKKKIEFDFDLGLDLELDLETETEFDFHEKFTELCLKKFQKRKNDHNKGKIEEKDELDKSEIDCPNLKPIEPKYPFDDKEVKKPEFPIAPKLPSKPKCKDKEKKEKDLKDLKYLKKLKYLKDLEKLDDLDDLKHLKKLKHLKSDNDCICKMLKKFEGKRVTLRTNSGDTLSGTITEIKKDGCVVLSQPAMISPAQPALKTIINCERIESISKFV</sequence>
<accession>W4QT56</accession>
<dbReference type="RefSeq" id="WP_035663909.1">
    <property type="nucleotide sequence ID" value="NZ_BAUV01000011.1"/>
</dbReference>
<gene>
    <name evidence="2" type="ORF">JCM9157_1898</name>
</gene>
<comment type="caution">
    <text evidence="2">The sequence shown here is derived from an EMBL/GenBank/DDBJ whole genome shotgun (WGS) entry which is preliminary data.</text>
</comment>
<keyword evidence="3" id="KW-1185">Reference proteome</keyword>
<dbReference type="eggNOG" id="ENOG5032B5A">
    <property type="taxonomic scope" value="Bacteria"/>
</dbReference>
<name>W4QT56_HALA3</name>